<keyword evidence="4" id="KW-0408">Iron</keyword>
<dbReference type="Pfam" id="PF13282">
    <property type="entry name" value="DUF4070"/>
    <property type="match status" value="1"/>
</dbReference>
<reference evidence="8 9" key="1">
    <citation type="submission" date="2017-02" db="EMBL/GenBank/DDBJ databases">
        <authorList>
            <person name="Peterson S.W."/>
        </authorList>
    </citation>
    <scope>NUCLEOTIDE SEQUENCE [LARGE SCALE GENOMIC DNA]</scope>
    <source>
        <strain evidence="8 9">S285</strain>
    </source>
</reference>
<dbReference type="PANTHER" id="PTHR43409:SF3">
    <property type="entry name" value="HYPOTHETICAL METHYLTRANSFERASE"/>
    <property type="match status" value="1"/>
</dbReference>
<dbReference type="RefSeq" id="WP_085770604.1">
    <property type="nucleotide sequence ID" value="NZ_AP027149.1"/>
</dbReference>
<evidence type="ECO:0000256" key="2">
    <source>
        <dbReference type="ARBA" id="ARBA00022691"/>
    </source>
</evidence>
<evidence type="ECO:0000313" key="8">
    <source>
        <dbReference type="EMBL" id="ARN80534.1"/>
    </source>
</evidence>
<dbReference type="SUPFAM" id="SSF102114">
    <property type="entry name" value="Radical SAM enzymes"/>
    <property type="match status" value="1"/>
</dbReference>
<dbReference type="AlphaFoldDB" id="A0A1W6MSG6"/>
<dbReference type="PROSITE" id="PS51918">
    <property type="entry name" value="RADICAL_SAM"/>
    <property type="match status" value="1"/>
</dbReference>
<dbReference type="SFLD" id="SFLDS00029">
    <property type="entry name" value="Radical_SAM"/>
    <property type="match status" value="1"/>
</dbReference>
<gene>
    <name evidence="8" type="ORF">B1812_05035</name>
</gene>
<dbReference type="GO" id="GO:0031419">
    <property type="term" value="F:cobalamin binding"/>
    <property type="evidence" value="ECO:0007669"/>
    <property type="project" value="InterPro"/>
</dbReference>
<dbReference type="PANTHER" id="PTHR43409">
    <property type="entry name" value="ANAEROBIC MAGNESIUM-PROTOPORPHYRIN IX MONOMETHYL ESTER CYCLASE-RELATED"/>
    <property type="match status" value="1"/>
</dbReference>
<accession>A0A1W6MSG6</accession>
<dbReference type="Pfam" id="PF04055">
    <property type="entry name" value="Radical_SAM"/>
    <property type="match status" value="1"/>
</dbReference>
<keyword evidence="3" id="KW-0479">Metal-binding</keyword>
<evidence type="ECO:0000259" key="7">
    <source>
        <dbReference type="PROSITE" id="PS51918"/>
    </source>
</evidence>
<dbReference type="InterPro" id="IPR007197">
    <property type="entry name" value="rSAM"/>
</dbReference>
<dbReference type="OrthoDB" id="9801424at2"/>
<dbReference type="GO" id="GO:0046872">
    <property type="term" value="F:metal ion binding"/>
    <property type="evidence" value="ECO:0007669"/>
    <property type="project" value="UniProtKB-KW"/>
</dbReference>
<evidence type="ECO:0000256" key="3">
    <source>
        <dbReference type="ARBA" id="ARBA00022723"/>
    </source>
</evidence>
<dbReference type="SFLD" id="SFLDG01082">
    <property type="entry name" value="B12-binding_domain_containing"/>
    <property type="match status" value="1"/>
</dbReference>
<evidence type="ECO:0000256" key="4">
    <source>
        <dbReference type="ARBA" id="ARBA00023004"/>
    </source>
</evidence>
<feature type="domain" description="Radical SAM core" evidence="7">
    <location>
        <begin position="163"/>
        <end position="393"/>
    </location>
</feature>
<dbReference type="InterPro" id="IPR034466">
    <property type="entry name" value="Methyltransferase_Class_B"/>
</dbReference>
<dbReference type="KEGG" id="mbry:B1812_05035"/>
<dbReference type="GO" id="GO:0051536">
    <property type="term" value="F:iron-sulfur cluster binding"/>
    <property type="evidence" value="ECO:0007669"/>
    <property type="project" value="UniProtKB-KW"/>
</dbReference>
<comment type="cofactor">
    <cofactor evidence="1">
        <name>[4Fe-4S] cluster</name>
        <dbReference type="ChEBI" id="CHEBI:49883"/>
    </cofactor>
</comment>
<dbReference type="Gene3D" id="3.40.50.280">
    <property type="entry name" value="Cobalamin-binding domain"/>
    <property type="match status" value="1"/>
</dbReference>
<dbReference type="GO" id="GO:0005829">
    <property type="term" value="C:cytosol"/>
    <property type="evidence" value="ECO:0007669"/>
    <property type="project" value="TreeGrafter"/>
</dbReference>
<feature type="domain" description="B12-binding" evidence="6">
    <location>
        <begin position="1"/>
        <end position="140"/>
    </location>
</feature>
<dbReference type="CDD" id="cd01335">
    <property type="entry name" value="Radical_SAM"/>
    <property type="match status" value="1"/>
</dbReference>
<dbReference type="SFLD" id="SFLDF00303">
    <property type="entry name" value="hopanoid_C2-methyltransferase"/>
    <property type="match status" value="1"/>
</dbReference>
<organism evidence="8 9">
    <name type="scientific">Methylocystis bryophila</name>
    <dbReference type="NCBI Taxonomy" id="655015"/>
    <lineage>
        <taxon>Bacteria</taxon>
        <taxon>Pseudomonadati</taxon>
        <taxon>Pseudomonadota</taxon>
        <taxon>Alphaproteobacteria</taxon>
        <taxon>Hyphomicrobiales</taxon>
        <taxon>Methylocystaceae</taxon>
        <taxon>Methylocystis</taxon>
    </lineage>
</organism>
<dbReference type="Proteomes" id="UP000193978">
    <property type="component" value="Chromosome"/>
</dbReference>
<dbReference type="SFLD" id="SFLDG01123">
    <property type="entry name" value="methyltransferase_(Class_B)"/>
    <property type="match status" value="1"/>
</dbReference>
<keyword evidence="2" id="KW-0949">S-adenosyl-L-methionine</keyword>
<proteinExistence type="predicted"/>
<keyword evidence="5" id="KW-0411">Iron-sulfur</keyword>
<protein>
    <submittedName>
        <fullName evidence="8">B12-binding domain-containing radical SAM protein</fullName>
    </submittedName>
</protein>
<dbReference type="InterPro" id="IPR034530">
    <property type="entry name" value="HpnP-like"/>
</dbReference>
<evidence type="ECO:0000256" key="1">
    <source>
        <dbReference type="ARBA" id="ARBA00001966"/>
    </source>
</evidence>
<dbReference type="InterPro" id="IPR025274">
    <property type="entry name" value="DUF4070"/>
</dbReference>
<evidence type="ECO:0000256" key="5">
    <source>
        <dbReference type="ARBA" id="ARBA00023014"/>
    </source>
</evidence>
<dbReference type="InterPro" id="IPR058240">
    <property type="entry name" value="rSAM_sf"/>
</dbReference>
<dbReference type="EMBL" id="CP019948">
    <property type="protein sequence ID" value="ARN80534.1"/>
    <property type="molecule type" value="Genomic_DNA"/>
</dbReference>
<dbReference type="GO" id="GO:0003824">
    <property type="term" value="F:catalytic activity"/>
    <property type="evidence" value="ECO:0007669"/>
    <property type="project" value="InterPro"/>
</dbReference>
<keyword evidence="9" id="KW-1185">Reference proteome</keyword>
<sequence length="522" mass="59440">MADIVFITPKFETSYWGMEHALELVGFRANMPVAALPLLAALTPAEHTVTIFDENVEEIDFERCAQADIVGLTGMTVQRFRMTEILEELKRRGCFVALGGPWVSVKEDYFGDLADVVFIGEAETTWPQFLEEWRKGAHARRYEQAERTDMSTVPVPRHELLKLKHYALGTIQFSRGCPFMCEFCDIIVTFGRRPRIKTVSQIIAELDALHRVARKNMAFIVDDNLIGNKKAVKEILRAIITWQRANNYPLTFITEASLDLADDEELLELMDRANIRSVFVGVETPNEEALKETKKTQNLRNSNRTISEKIHAIQAHGIEVFGGMMLGFDSDDETIFDRQLKMVEDARIVHSSVGMVTAIPKTPLYERLERENRLDHADRTEHGTNVIPLKLGREALRDGYLRVLSALYSPASFFKRLDALYLEGGLGHSRLRHGGHDDGPLRESLRKLGAFAGGAFVFTMLQMRVQDPELRRAYRQAAARVLRRRPDPFVLQAYALKMAAHYHYDTLISRMKSSDGHLINMF</sequence>
<evidence type="ECO:0000259" key="6">
    <source>
        <dbReference type="PROSITE" id="PS51332"/>
    </source>
</evidence>
<dbReference type="InterPro" id="IPR006638">
    <property type="entry name" value="Elp3/MiaA/NifB-like_rSAM"/>
</dbReference>
<dbReference type="SMART" id="SM00729">
    <property type="entry name" value="Elp3"/>
    <property type="match status" value="1"/>
</dbReference>
<dbReference type="InterPro" id="IPR051198">
    <property type="entry name" value="BchE-like"/>
</dbReference>
<dbReference type="STRING" id="655015.B1812_05035"/>
<dbReference type="InterPro" id="IPR023404">
    <property type="entry name" value="rSAM_horseshoe"/>
</dbReference>
<dbReference type="Gene3D" id="3.80.30.20">
    <property type="entry name" value="tm_1862 like domain"/>
    <property type="match status" value="1"/>
</dbReference>
<name>A0A1W6MSG6_9HYPH</name>
<evidence type="ECO:0000313" key="9">
    <source>
        <dbReference type="Proteomes" id="UP000193978"/>
    </source>
</evidence>
<dbReference type="InterPro" id="IPR006158">
    <property type="entry name" value="Cobalamin-bd"/>
</dbReference>
<dbReference type="PROSITE" id="PS51332">
    <property type="entry name" value="B12_BINDING"/>
    <property type="match status" value="1"/>
</dbReference>